<dbReference type="InterPro" id="IPR011009">
    <property type="entry name" value="Kinase-like_dom_sf"/>
</dbReference>
<dbReference type="PANTHER" id="PTHR24361">
    <property type="entry name" value="MITOGEN-ACTIVATED KINASE KINASE KINASE"/>
    <property type="match status" value="1"/>
</dbReference>
<name>A0A8H2WGP3_9AGAM</name>
<dbReference type="GO" id="GO:0005737">
    <property type="term" value="C:cytoplasm"/>
    <property type="evidence" value="ECO:0007669"/>
    <property type="project" value="TreeGrafter"/>
</dbReference>
<dbReference type="PROSITE" id="PS50011">
    <property type="entry name" value="PROTEIN_KINASE_DOM"/>
    <property type="match status" value="1"/>
</dbReference>
<accession>A0A8H2WGP3</accession>
<dbReference type="InterPro" id="IPR053235">
    <property type="entry name" value="Ser_Thr_kinase"/>
</dbReference>
<dbReference type="SUPFAM" id="SSF56112">
    <property type="entry name" value="Protein kinase-like (PK-like)"/>
    <property type="match status" value="1"/>
</dbReference>
<dbReference type="Gene3D" id="1.10.510.10">
    <property type="entry name" value="Transferase(Phosphotransferase) domain 1"/>
    <property type="match status" value="1"/>
</dbReference>
<dbReference type="InterPro" id="IPR000719">
    <property type="entry name" value="Prot_kinase_dom"/>
</dbReference>
<evidence type="ECO:0000313" key="2">
    <source>
        <dbReference type="EMBL" id="CAE6376362.1"/>
    </source>
</evidence>
<dbReference type="GO" id="GO:0004674">
    <property type="term" value="F:protein serine/threonine kinase activity"/>
    <property type="evidence" value="ECO:0007669"/>
    <property type="project" value="TreeGrafter"/>
</dbReference>
<comment type="caution">
    <text evidence="2">The sequence shown here is derived from an EMBL/GenBank/DDBJ whole genome shotgun (WGS) entry which is preliminary data.</text>
</comment>
<dbReference type="AlphaFoldDB" id="A0A8H2WGP3"/>
<evidence type="ECO:0000259" key="1">
    <source>
        <dbReference type="PROSITE" id="PS50011"/>
    </source>
</evidence>
<dbReference type="GO" id="GO:0005524">
    <property type="term" value="F:ATP binding"/>
    <property type="evidence" value="ECO:0007669"/>
    <property type="project" value="InterPro"/>
</dbReference>
<protein>
    <recommendedName>
        <fullName evidence="1">Protein kinase domain-containing protein</fullName>
    </recommendedName>
</protein>
<proteinExistence type="predicted"/>
<sequence length="307" mass="33542">MVLRRLGKAFVKGHPTRLTPEGDSAILVQAIPTVNITTDFPVSESGDVSALNSVESLGIRIPKEFILVGGQLVAIDYLALSFLPLQMPQATYLAKGSTADVWKVSPTPDNGYVYVSKALRVSANELGHSSSENYATIYGIMNGLSFLHSSRPAIIHGSLNPGKIFVDENHKVKIGEFGLAALCYQVAPYLQSVTFAGFSRWMSPELLNINPDSDDDARPTRESDIWALACTMYEIAMEEVPYSKYRHDIRIQRAIIDGELPGDPNAPPCGEEIPGINVVLGLCWSVEPAKRPTANDLLTLDERDVLE</sequence>
<organism evidence="2 3">
    <name type="scientific">Rhizoctonia solani</name>
    <dbReference type="NCBI Taxonomy" id="456999"/>
    <lineage>
        <taxon>Eukaryota</taxon>
        <taxon>Fungi</taxon>
        <taxon>Dikarya</taxon>
        <taxon>Basidiomycota</taxon>
        <taxon>Agaricomycotina</taxon>
        <taxon>Agaricomycetes</taxon>
        <taxon>Cantharellales</taxon>
        <taxon>Ceratobasidiaceae</taxon>
        <taxon>Rhizoctonia</taxon>
    </lineage>
</organism>
<gene>
    <name evidence="2" type="ORF">RDB_LOCUS30023</name>
</gene>
<dbReference type="EMBL" id="CAJMWS010000189">
    <property type="protein sequence ID" value="CAE6376362.1"/>
    <property type="molecule type" value="Genomic_DNA"/>
</dbReference>
<evidence type="ECO:0000313" key="3">
    <source>
        <dbReference type="Proteomes" id="UP000663846"/>
    </source>
</evidence>
<dbReference type="Proteomes" id="UP000663846">
    <property type="component" value="Unassembled WGS sequence"/>
</dbReference>
<dbReference type="Pfam" id="PF00069">
    <property type="entry name" value="Pkinase"/>
    <property type="match status" value="1"/>
</dbReference>
<feature type="domain" description="Protein kinase" evidence="1">
    <location>
        <begin position="1"/>
        <end position="306"/>
    </location>
</feature>
<reference evidence="2" key="1">
    <citation type="submission" date="2021-01" db="EMBL/GenBank/DDBJ databases">
        <authorList>
            <person name="Kaushik A."/>
        </authorList>
    </citation>
    <scope>NUCLEOTIDE SEQUENCE</scope>
    <source>
        <strain evidence="2">AG1-1C</strain>
    </source>
</reference>